<dbReference type="EMBL" id="JAWDJR010000008">
    <property type="protein sequence ID" value="KAK9970283.1"/>
    <property type="molecule type" value="Genomic_DNA"/>
</dbReference>
<feature type="compositionally biased region" description="Polar residues" evidence="1">
    <location>
        <begin position="162"/>
        <end position="279"/>
    </location>
</feature>
<feature type="region of interest" description="Disordered" evidence="1">
    <location>
        <begin position="147"/>
        <end position="303"/>
    </location>
</feature>
<evidence type="ECO:0000313" key="2">
    <source>
        <dbReference type="EMBL" id="KAK9970283.1"/>
    </source>
</evidence>
<proteinExistence type="predicted"/>
<gene>
    <name evidence="2" type="ORF">ABG768_026238</name>
</gene>
<dbReference type="Proteomes" id="UP001479290">
    <property type="component" value="Unassembled WGS sequence"/>
</dbReference>
<dbReference type="AlphaFoldDB" id="A0AAW2ABQ6"/>
<comment type="caution">
    <text evidence="2">The sequence shown here is derived from an EMBL/GenBank/DDBJ whole genome shotgun (WGS) entry which is preliminary data.</text>
</comment>
<accession>A0AAW2ABQ6</accession>
<evidence type="ECO:0000313" key="3">
    <source>
        <dbReference type="Proteomes" id="UP001479290"/>
    </source>
</evidence>
<reference evidence="2 3" key="1">
    <citation type="submission" date="2024-05" db="EMBL/GenBank/DDBJ databases">
        <title>A high-quality chromosomal-level genome assembly of Topmouth culter (Culter alburnus).</title>
        <authorList>
            <person name="Zhao H."/>
        </authorList>
    </citation>
    <scope>NUCLEOTIDE SEQUENCE [LARGE SCALE GENOMIC DNA]</scope>
    <source>
        <strain evidence="2">CATC2023</strain>
        <tissue evidence="2">Muscle</tissue>
    </source>
</reference>
<protein>
    <submittedName>
        <fullName evidence="2">Uncharacterized protein</fullName>
    </submittedName>
</protein>
<name>A0AAW2ABQ6_CULAL</name>
<feature type="compositionally biased region" description="Basic residues" evidence="1">
    <location>
        <begin position="287"/>
        <end position="297"/>
    </location>
</feature>
<sequence length="347" mass="39428">MPGGSTKKICPFCQGILFCAQKICCHCKKEQPLKQCLKKKLQRFDDKREEWVVGHKKNHNSASIKDEAIIMLEKLHAIGYKPVLLLGKENKKKENKCEILTPRCTLSTYAQDYLQKIGSFYEYLCEGWTQYSNDDQLITLHLTPCDPLENTSNREVVRTTRVEQTSTTEGEMEQTSTTEGEMEQTSTAEGEMEQTSTAEGEMEQTSTTEGEMEQTSTAEGRMEQTSTAEGRMEQTSTTEGEMEQTSTAEGRMEQTSTAEGRMEQTSTTEGEMEQTSTTEGEMDRRSLQRGRWSRRALQRGGWSRRALRRAKVIRTDLKSYNICLRGKRHKRIAPITLAKRLSPSGVL</sequence>
<evidence type="ECO:0000256" key="1">
    <source>
        <dbReference type="SAM" id="MobiDB-lite"/>
    </source>
</evidence>
<organism evidence="2 3">
    <name type="scientific">Culter alburnus</name>
    <name type="common">Topmouth culter</name>
    <dbReference type="NCBI Taxonomy" id="194366"/>
    <lineage>
        <taxon>Eukaryota</taxon>
        <taxon>Metazoa</taxon>
        <taxon>Chordata</taxon>
        <taxon>Craniata</taxon>
        <taxon>Vertebrata</taxon>
        <taxon>Euteleostomi</taxon>
        <taxon>Actinopterygii</taxon>
        <taxon>Neopterygii</taxon>
        <taxon>Teleostei</taxon>
        <taxon>Ostariophysi</taxon>
        <taxon>Cypriniformes</taxon>
        <taxon>Xenocyprididae</taxon>
        <taxon>Xenocypridinae</taxon>
        <taxon>Culter</taxon>
    </lineage>
</organism>
<keyword evidence="3" id="KW-1185">Reference proteome</keyword>